<dbReference type="HAMAP" id="MF_01815">
    <property type="entry name" value="FabH"/>
    <property type="match status" value="1"/>
</dbReference>
<dbReference type="GO" id="GO:0004315">
    <property type="term" value="F:3-oxoacyl-[acyl-carrier-protein] synthase activity"/>
    <property type="evidence" value="ECO:0007669"/>
    <property type="project" value="InterPro"/>
</dbReference>
<dbReference type="Pfam" id="PF08541">
    <property type="entry name" value="ACP_syn_III_C"/>
    <property type="match status" value="1"/>
</dbReference>
<evidence type="ECO:0000256" key="3">
    <source>
        <dbReference type="ARBA" id="ARBA00022832"/>
    </source>
</evidence>
<keyword evidence="3 8" id="KW-0276">Fatty acid metabolism</keyword>
<evidence type="ECO:0000313" key="14">
    <source>
        <dbReference type="Proteomes" id="UP001197492"/>
    </source>
</evidence>
<dbReference type="NCBIfam" id="NF006829">
    <property type="entry name" value="PRK09352.1"/>
    <property type="match status" value="1"/>
</dbReference>
<comment type="pathway">
    <text evidence="8">Lipid metabolism; fatty acid biosynthesis.</text>
</comment>
<feature type="domain" description="Beta-ketoacyl-[acyl-carrier-protein] synthase III N-terminal" evidence="10">
    <location>
        <begin position="106"/>
        <end position="170"/>
    </location>
</feature>
<dbReference type="EMBL" id="JAHOEL010000005">
    <property type="protein sequence ID" value="MBV3391934.1"/>
    <property type="molecule type" value="Genomic_DNA"/>
</dbReference>
<keyword evidence="6 8" id="KW-0511">Multifunctional enzyme</keyword>
<sequence>MDKGISIIDTGYYVPENVLTNDDLSKIVDTSDEWIYPRTGIKKRHICKDETLIDMAYKASLKALNNINKEDIGIIIVATMSSPYNTPSIACLLQERLGLNNNVFAFDLNGACSGFVYALSVARSLLYTSDKRYALIIGAEQLSNLIDWKDRTTCILFGDGAGAVVVEKEKKLFCDYQGSEGNEEVLYGLKNDYLHMEGKEVFKFATRVLPMCIEKVLEKASLTKDDIDYFVVHQANERIIRHVYKKMKITSDKFYLNVDEYGNTSAASIPLVLGEMNEKKLLKRGMKILCVGFGAGLTYGANLIEW</sequence>
<dbReference type="EMBL" id="JAHOEF010000005">
    <property type="protein sequence ID" value="MBV3381909.1"/>
    <property type="molecule type" value="Genomic_DNA"/>
</dbReference>
<evidence type="ECO:0000256" key="4">
    <source>
        <dbReference type="ARBA" id="ARBA00023098"/>
    </source>
</evidence>
<comment type="domain">
    <text evidence="8">The last Arg residue of the ACP-binding site is essential for the weak association between ACP/AcpP and FabH.</text>
</comment>
<evidence type="ECO:0000256" key="7">
    <source>
        <dbReference type="ARBA" id="ARBA00023315"/>
    </source>
</evidence>
<feature type="domain" description="Beta-ketoacyl-[acyl-carrier-protein] synthase III C-terminal" evidence="9">
    <location>
        <begin position="217"/>
        <end position="306"/>
    </location>
</feature>
<dbReference type="InterPro" id="IPR013747">
    <property type="entry name" value="ACP_syn_III_C"/>
</dbReference>
<dbReference type="Proteomes" id="UP001197492">
    <property type="component" value="Unassembled WGS sequence"/>
</dbReference>
<dbReference type="PANTHER" id="PTHR43091:SF1">
    <property type="entry name" value="BETA-KETOACYL-[ACYL-CARRIER-PROTEIN] SYNTHASE III, CHLOROPLASTIC"/>
    <property type="match status" value="1"/>
</dbReference>
<feature type="active site" evidence="8">
    <location>
        <position position="233"/>
    </location>
</feature>
<keyword evidence="5 8" id="KW-0275">Fatty acid biosynthesis</keyword>
<comment type="subcellular location">
    <subcellularLocation>
        <location evidence="8">Cytoplasm</location>
    </subcellularLocation>
</comment>
<comment type="subunit">
    <text evidence="8">Homodimer.</text>
</comment>
<dbReference type="Pfam" id="PF08545">
    <property type="entry name" value="ACP_syn_III"/>
    <property type="match status" value="1"/>
</dbReference>
<proteinExistence type="inferred from homology"/>
<evidence type="ECO:0000256" key="2">
    <source>
        <dbReference type="ARBA" id="ARBA00022516"/>
    </source>
</evidence>
<evidence type="ECO:0000313" key="11">
    <source>
        <dbReference type="EMBL" id="MBV3381909.1"/>
    </source>
</evidence>
<dbReference type="RefSeq" id="WP_217746984.1">
    <property type="nucleotide sequence ID" value="NZ_JAHOEB010000005.1"/>
</dbReference>
<dbReference type="InterPro" id="IPR013751">
    <property type="entry name" value="ACP_syn_III_N"/>
</dbReference>
<comment type="function">
    <text evidence="8">Catalyzes the condensation reaction of fatty acid synthesis by the addition to an acyl acceptor of two carbons from malonyl-ACP. Catalyzes the first condensation reaction which initiates fatty acid synthesis and may therefore play a role in governing the total rate of fatty acid production. Possesses both acetoacetyl-ACP synthase and acetyl transacylase activities. Its substrate specificity determines the biosynthesis of branched-chain and/or straight-chain of fatty acids.</text>
</comment>
<dbReference type="Proteomes" id="UP001196408">
    <property type="component" value="Unassembled WGS sequence"/>
</dbReference>
<dbReference type="InterPro" id="IPR004655">
    <property type="entry name" value="FabH"/>
</dbReference>
<dbReference type="GO" id="GO:0005737">
    <property type="term" value="C:cytoplasm"/>
    <property type="evidence" value="ECO:0007669"/>
    <property type="project" value="UniProtKB-SubCell"/>
</dbReference>
<dbReference type="GO" id="GO:0033818">
    <property type="term" value="F:beta-ketoacyl-acyl-carrier-protein synthase III activity"/>
    <property type="evidence" value="ECO:0007669"/>
    <property type="project" value="UniProtKB-UniRule"/>
</dbReference>
<evidence type="ECO:0000259" key="9">
    <source>
        <dbReference type="Pfam" id="PF08541"/>
    </source>
</evidence>
<organism evidence="11 13">
    <name type="scientific">Catenibacterium mitsuokai</name>
    <dbReference type="NCBI Taxonomy" id="100886"/>
    <lineage>
        <taxon>Bacteria</taxon>
        <taxon>Bacillati</taxon>
        <taxon>Bacillota</taxon>
        <taxon>Erysipelotrichia</taxon>
        <taxon>Erysipelotrichales</taxon>
        <taxon>Coprobacillaceae</taxon>
        <taxon>Catenibacterium</taxon>
    </lineage>
</organism>
<dbReference type="EC" id="2.3.1.180" evidence="8"/>
<dbReference type="GO" id="GO:0006633">
    <property type="term" value="P:fatty acid biosynthetic process"/>
    <property type="evidence" value="ECO:0007669"/>
    <property type="project" value="UniProtKB-UniRule"/>
</dbReference>
<evidence type="ECO:0000256" key="5">
    <source>
        <dbReference type="ARBA" id="ARBA00023160"/>
    </source>
</evidence>
<dbReference type="AlphaFoldDB" id="A0AAW4MVS9"/>
<comment type="catalytic activity">
    <reaction evidence="8">
        <text>malonyl-[ACP] + acetyl-CoA + H(+) = 3-oxobutanoyl-[ACP] + CO2 + CoA</text>
        <dbReference type="Rhea" id="RHEA:12080"/>
        <dbReference type="Rhea" id="RHEA-COMP:9623"/>
        <dbReference type="Rhea" id="RHEA-COMP:9625"/>
        <dbReference type="ChEBI" id="CHEBI:15378"/>
        <dbReference type="ChEBI" id="CHEBI:16526"/>
        <dbReference type="ChEBI" id="CHEBI:57287"/>
        <dbReference type="ChEBI" id="CHEBI:57288"/>
        <dbReference type="ChEBI" id="CHEBI:78449"/>
        <dbReference type="ChEBI" id="CHEBI:78450"/>
        <dbReference type="EC" id="2.3.1.180"/>
    </reaction>
</comment>
<keyword evidence="7 8" id="KW-0012">Acyltransferase</keyword>
<dbReference type="PANTHER" id="PTHR43091">
    <property type="entry name" value="3-OXOACYL-[ACYL-CARRIER-PROTEIN] SYNTHASE"/>
    <property type="match status" value="1"/>
</dbReference>
<feature type="active site" evidence="8">
    <location>
        <position position="112"/>
    </location>
</feature>
<gene>
    <name evidence="8" type="primary">fabH</name>
    <name evidence="11" type="ORF">KSV97_01450</name>
    <name evidence="12" type="ORF">KSW06_01465</name>
</gene>
<keyword evidence="14" id="KW-1185">Reference proteome</keyword>
<protein>
    <recommendedName>
        <fullName evidence="8">Beta-ketoacyl-[acyl-carrier-protein] synthase III</fullName>
        <shortName evidence="8">Beta-ketoacyl-ACP synthase III</shortName>
        <shortName evidence="8">KAS III</shortName>
        <ecNumber evidence="8">2.3.1.180</ecNumber>
    </recommendedName>
    <alternativeName>
        <fullName evidence="8">3-oxoacyl-[acyl-carrier-protein] synthase 3</fullName>
    </alternativeName>
    <alternativeName>
        <fullName evidence="8">3-oxoacyl-[acyl-carrier-protein] synthase III</fullName>
    </alternativeName>
</protein>
<keyword evidence="8" id="KW-0808">Transferase</keyword>
<feature type="region of interest" description="ACP-binding" evidence="8">
    <location>
        <begin position="234"/>
        <end position="238"/>
    </location>
</feature>
<keyword evidence="8" id="KW-0963">Cytoplasm</keyword>
<dbReference type="NCBIfam" id="TIGR00747">
    <property type="entry name" value="fabH"/>
    <property type="match status" value="1"/>
</dbReference>
<evidence type="ECO:0000313" key="12">
    <source>
        <dbReference type="EMBL" id="MBV3391934.1"/>
    </source>
</evidence>
<evidence type="ECO:0000313" key="13">
    <source>
        <dbReference type="Proteomes" id="UP001196408"/>
    </source>
</evidence>
<evidence type="ECO:0000259" key="10">
    <source>
        <dbReference type="Pfam" id="PF08545"/>
    </source>
</evidence>
<keyword evidence="2 8" id="KW-0444">Lipid biosynthesis</keyword>
<name>A0AAW4MVS9_9FIRM</name>
<feature type="active site" evidence="8">
    <location>
        <position position="263"/>
    </location>
</feature>
<comment type="caution">
    <text evidence="11">The sequence shown here is derived from an EMBL/GenBank/DDBJ whole genome shotgun (WGS) entry which is preliminary data.</text>
</comment>
<reference evidence="11 14" key="1">
    <citation type="submission" date="2021-06" db="EMBL/GenBank/DDBJ databases">
        <title>Collection of gut derived symbiotic bacterial strains cultured from healthy donors.</title>
        <authorList>
            <person name="Lin H."/>
            <person name="Littmann E."/>
            <person name="Pamer E.G."/>
        </authorList>
    </citation>
    <scope>NUCLEOTIDE SEQUENCE</scope>
    <source>
        <strain evidence="12 14">MSK.21.70</strain>
        <strain evidence="11">MSK.21.82</strain>
    </source>
</reference>
<evidence type="ECO:0000256" key="8">
    <source>
        <dbReference type="HAMAP-Rule" id="MF_01815"/>
    </source>
</evidence>
<accession>A0AAW4MVS9</accession>
<evidence type="ECO:0000256" key="1">
    <source>
        <dbReference type="ARBA" id="ARBA00008642"/>
    </source>
</evidence>
<dbReference type="CDD" id="cd00830">
    <property type="entry name" value="KAS_III"/>
    <property type="match status" value="1"/>
</dbReference>
<comment type="similarity">
    <text evidence="1 8">Belongs to the thiolase-like superfamily. FabH family.</text>
</comment>
<keyword evidence="4 8" id="KW-0443">Lipid metabolism</keyword>
<evidence type="ECO:0000256" key="6">
    <source>
        <dbReference type="ARBA" id="ARBA00023268"/>
    </source>
</evidence>